<proteinExistence type="inferred from homology"/>
<sequence>MFIGIDDTDSPDGMCTTYLCAHLVKALGSVGRASHPMLIRLNPNVKFKTRGNAAVAFHFSGAVKEAMDIVIEEVSHLSMLSCENTHPGVVFIQDELLPHIRTSPELLGFPMRAIRHLVSLDEVERLLTKHGIQSFHLKLGRGRIGALAAAITCLVDTHLPEFTSQVLPEHTYELIAYRDRKMWGRPRVVNASSVFRADASSYPRTWDTVDIANRELVCVPNTRCPVLLGIRGESEDAVLEVFSKIECERAAHVMVFKTNQGTDVHLQEGTIGHLVEGESYIVRGVVSKPPYTIRGGHVFFSIADGERELMCAAFEPTKQFRNIVRKLIAGDVVRVWGAYQEGVLNLEKLEVVELVRAVPKNPTCPVCNRSMESAGRNKGFRCSRCHTRHPSRVWAPLERGIEKGLYEVPPCARRHLAKPLVRFEREDVHPMR</sequence>
<evidence type="ECO:0000256" key="5">
    <source>
        <dbReference type="ARBA" id="ARBA00022840"/>
    </source>
</evidence>
<evidence type="ECO:0000256" key="2">
    <source>
        <dbReference type="ARBA" id="ARBA00022598"/>
    </source>
</evidence>
<evidence type="ECO:0000256" key="6">
    <source>
        <dbReference type="HAMAP-Rule" id="MF_01892"/>
    </source>
</evidence>
<comment type="similarity">
    <text evidence="6">Belongs to the TiaS family.</text>
</comment>
<evidence type="ECO:0000313" key="10">
    <source>
        <dbReference type="EMBL" id="HIH69905.1"/>
    </source>
</evidence>
<dbReference type="GO" id="GO:0016879">
    <property type="term" value="F:ligase activity, forming carbon-nitrogen bonds"/>
    <property type="evidence" value="ECO:0007669"/>
    <property type="project" value="UniProtKB-UniRule"/>
</dbReference>
<protein>
    <recommendedName>
        <fullName evidence="6">tRNA(Ile2) 2-agmatinylcytidine synthetase TiaS</fullName>
        <shortName evidence="6">tRNA(Ile2)-agm2C synthetase</shortName>
        <ecNumber evidence="6">6.3.4.22</ecNumber>
    </recommendedName>
    <alternativeName>
        <fullName evidence="6">tRNA(Ile2) agmatidine synthetase</fullName>
    </alternativeName>
</protein>
<dbReference type="InterPro" id="IPR013696">
    <property type="entry name" value="TiaS_FLD"/>
</dbReference>
<organism evidence="10 11">
    <name type="scientific">Methermicoccus shengliensis</name>
    <dbReference type="NCBI Taxonomy" id="660064"/>
    <lineage>
        <taxon>Archaea</taxon>
        <taxon>Methanobacteriati</taxon>
        <taxon>Methanobacteriota</taxon>
        <taxon>Stenosarchaea group</taxon>
        <taxon>Methanomicrobia</taxon>
        <taxon>Methanosarcinales</taxon>
        <taxon>Methermicoccaceae</taxon>
        <taxon>Methermicoccus</taxon>
    </lineage>
</organism>
<keyword evidence="2 6" id="KW-0436">Ligase</keyword>
<evidence type="ECO:0000259" key="8">
    <source>
        <dbReference type="Pfam" id="PF22641"/>
    </source>
</evidence>
<accession>A0A832W057</accession>
<comment type="function">
    <text evidence="6">ATP-dependent agmatine transferase that catalyzes the formation of 2-agmatinylcytidine (agm2C) at the wobble position (C34) of tRNA(Ile2), converting the codon specificity from AUG to AUA.</text>
</comment>
<dbReference type="GO" id="GO:0002101">
    <property type="term" value="P:tRNA wobble cytosine modification"/>
    <property type="evidence" value="ECO:0007669"/>
    <property type="project" value="UniProtKB-UniRule"/>
</dbReference>
<comment type="caution">
    <text evidence="10">The sequence shown here is derived from an EMBL/GenBank/DDBJ whole genome shotgun (WGS) entry which is preliminary data.</text>
</comment>
<evidence type="ECO:0000259" key="9">
    <source>
        <dbReference type="Pfam" id="PF23783"/>
    </source>
</evidence>
<dbReference type="RefSeq" id="WP_042686656.1">
    <property type="nucleotide sequence ID" value="NZ_DUIH01000015.1"/>
</dbReference>
<dbReference type="AlphaFoldDB" id="A0A832W057"/>
<dbReference type="Gene3D" id="2.40.50.1010">
    <property type="match status" value="1"/>
</dbReference>
<dbReference type="PANTHER" id="PTHR40705">
    <property type="entry name" value="TRNA(ILE2) 2-AGMATINYLCYTIDINE SYNTHETASE TIAS"/>
    <property type="match status" value="1"/>
</dbReference>
<keyword evidence="5 6" id="KW-0067">ATP-binding</keyword>
<evidence type="ECO:0000256" key="1">
    <source>
        <dbReference type="ARBA" id="ARBA00022490"/>
    </source>
</evidence>
<dbReference type="Pfam" id="PF22641">
    <property type="entry name" value="TiaS_TCKD"/>
    <property type="match status" value="1"/>
</dbReference>
<dbReference type="GO" id="GO:0005737">
    <property type="term" value="C:cytoplasm"/>
    <property type="evidence" value="ECO:0007669"/>
    <property type="project" value="UniProtKB-SubCell"/>
</dbReference>
<name>A0A832W057_9EURY</name>
<dbReference type="Proteomes" id="UP000600363">
    <property type="component" value="Unassembled WGS sequence"/>
</dbReference>
<evidence type="ECO:0000256" key="3">
    <source>
        <dbReference type="ARBA" id="ARBA00022694"/>
    </source>
</evidence>
<dbReference type="Pfam" id="PF08489">
    <property type="entry name" value="TiaS_FLD"/>
    <property type="match status" value="1"/>
</dbReference>
<keyword evidence="4 6" id="KW-0547">Nucleotide-binding</keyword>
<dbReference type="EMBL" id="DUIH01000015">
    <property type="protein sequence ID" value="HIH69905.1"/>
    <property type="molecule type" value="Genomic_DNA"/>
</dbReference>
<dbReference type="GO" id="GO:0005524">
    <property type="term" value="F:ATP binding"/>
    <property type="evidence" value="ECO:0007669"/>
    <property type="project" value="UniProtKB-KW"/>
</dbReference>
<dbReference type="Pfam" id="PF23783">
    <property type="entry name" value="Zn_ribbon_TiaS"/>
    <property type="match status" value="1"/>
</dbReference>
<dbReference type="InterPro" id="IPR024913">
    <property type="entry name" value="tRNA_Ile2__agm2C_synt"/>
</dbReference>
<evidence type="ECO:0000259" key="7">
    <source>
        <dbReference type="Pfam" id="PF08489"/>
    </source>
</evidence>
<comment type="catalytic activity">
    <reaction evidence="6">
        <text>cytidine(34) in tRNA(Ile2) + agmatine + ATP + H2O = 2-agmatinylcytidine(34) in tRNA(Ile2) + AMP + 2 phosphate + 2 H(+)</text>
        <dbReference type="Rhea" id="RHEA:43608"/>
        <dbReference type="Rhea" id="RHEA-COMP:10625"/>
        <dbReference type="Rhea" id="RHEA-COMP:10626"/>
        <dbReference type="ChEBI" id="CHEBI:15377"/>
        <dbReference type="ChEBI" id="CHEBI:15378"/>
        <dbReference type="ChEBI" id="CHEBI:30616"/>
        <dbReference type="ChEBI" id="CHEBI:43474"/>
        <dbReference type="ChEBI" id="CHEBI:58145"/>
        <dbReference type="ChEBI" id="CHEBI:82748"/>
        <dbReference type="ChEBI" id="CHEBI:83545"/>
        <dbReference type="ChEBI" id="CHEBI:456215"/>
        <dbReference type="EC" id="6.3.4.22"/>
    </reaction>
</comment>
<dbReference type="HAMAP" id="MF_01892">
    <property type="entry name" value="tRNA_Ile2_agm2C_synt"/>
    <property type="match status" value="1"/>
</dbReference>
<evidence type="ECO:0000313" key="11">
    <source>
        <dbReference type="Proteomes" id="UP000600363"/>
    </source>
</evidence>
<gene>
    <name evidence="6" type="primary">tiaS</name>
    <name evidence="10" type="ORF">HA299_04725</name>
</gene>
<reference evidence="10" key="1">
    <citation type="journal article" date="2020" name="bioRxiv">
        <title>A rank-normalized archaeal taxonomy based on genome phylogeny resolves widespread incomplete and uneven classifications.</title>
        <authorList>
            <person name="Rinke C."/>
            <person name="Chuvochina M."/>
            <person name="Mussig A.J."/>
            <person name="Chaumeil P.-A."/>
            <person name="Waite D.W."/>
            <person name="Whitman W.B."/>
            <person name="Parks D.H."/>
            <person name="Hugenholtz P."/>
        </authorList>
    </citation>
    <scope>NUCLEOTIDE SEQUENCE</scope>
    <source>
        <strain evidence="10">UBA12518</strain>
    </source>
</reference>
<dbReference type="InterPro" id="IPR053870">
    <property type="entry name" value="TiaS-like_TCKD"/>
</dbReference>
<dbReference type="Gene3D" id="3.90.600.20">
    <property type="match status" value="1"/>
</dbReference>
<dbReference type="CDD" id="cd04482">
    <property type="entry name" value="RPA2_OBF_like"/>
    <property type="match status" value="1"/>
</dbReference>
<comment type="subcellular location">
    <subcellularLocation>
        <location evidence="6">Cytoplasm</location>
    </subcellularLocation>
</comment>
<keyword evidence="1 6" id="KW-0963">Cytoplasm</keyword>
<feature type="domain" description="TiaS C-terminal zinc ribbon" evidence="9">
    <location>
        <begin position="361"/>
        <end position="401"/>
    </location>
</feature>
<feature type="domain" description="TiaS FLD" evidence="7">
    <location>
        <begin position="140"/>
        <end position="265"/>
    </location>
</feature>
<dbReference type="Gene3D" id="3.30.70.2200">
    <property type="match status" value="1"/>
</dbReference>
<keyword evidence="3 6" id="KW-0819">tRNA processing</keyword>
<evidence type="ECO:0000256" key="4">
    <source>
        <dbReference type="ARBA" id="ARBA00022741"/>
    </source>
</evidence>
<dbReference type="InterPro" id="IPR055394">
    <property type="entry name" value="Zn_ribbon_TiaS"/>
</dbReference>
<dbReference type="PANTHER" id="PTHR40705:SF1">
    <property type="entry name" value="TRNA(ILE2) 2-AGMATINYLCYTIDINE SYNTHETASE TIAS"/>
    <property type="match status" value="1"/>
</dbReference>
<dbReference type="EC" id="6.3.4.22" evidence="6"/>
<feature type="domain" description="TiaS-like TCKD" evidence="8">
    <location>
        <begin position="2"/>
        <end position="138"/>
    </location>
</feature>